<evidence type="ECO:0000313" key="4">
    <source>
        <dbReference type="Proteomes" id="UP000233551"/>
    </source>
</evidence>
<protein>
    <recommendedName>
        <fullName evidence="5">BRCA1-A complex subunit Abraxas</fullName>
    </recommendedName>
</protein>
<dbReference type="AlphaFoldDB" id="A0A218XBE4"/>
<dbReference type="Proteomes" id="UP000233551">
    <property type="component" value="Unassembled WGS sequence"/>
</dbReference>
<name>A0A218XBE4_PUNGR</name>
<comment type="caution">
    <text evidence="1">The sequence shown here is derived from an EMBL/GenBank/DDBJ whole genome shotgun (WGS) entry which is preliminary data.</text>
</comment>
<reference evidence="2 4" key="3">
    <citation type="submission" date="2017-11" db="EMBL/GenBank/DDBJ databases">
        <title>De-novo sequencing of pomegranate (Punica granatum L.) genome.</title>
        <authorList>
            <person name="Akparov Z."/>
            <person name="Amiraslanov A."/>
            <person name="Hajiyeva S."/>
            <person name="Abbasov M."/>
            <person name="Kaur K."/>
            <person name="Hamwieh A."/>
            <person name="Solovyev V."/>
            <person name="Salamov A."/>
            <person name="Braich B."/>
            <person name="Kosarev P."/>
            <person name="Mahmoud A."/>
            <person name="Hajiyev E."/>
            <person name="Babayeva S."/>
            <person name="Izzatullayeva V."/>
            <person name="Mammadov A."/>
            <person name="Mammadov A."/>
            <person name="Sharifova S."/>
            <person name="Ojaghi J."/>
            <person name="Eynullazada K."/>
            <person name="Bayramov B."/>
            <person name="Abdulazimova A."/>
            <person name="Shahmuradov I."/>
        </authorList>
    </citation>
    <scope>NUCLEOTIDE SEQUENCE [LARGE SCALE GENOMIC DNA]</scope>
    <source>
        <strain evidence="2">AG2017</strain>
        <strain evidence="4">cv. AG2017</strain>
        <tissue evidence="2">Leaf</tissue>
    </source>
</reference>
<gene>
    <name evidence="1" type="ORF">CDL15_Pgr007710</name>
    <name evidence="2" type="ORF">CRG98_045486</name>
</gene>
<organism evidence="1 3">
    <name type="scientific">Punica granatum</name>
    <name type="common">Pomegranate</name>
    <dbReference type="NCBI Taxonomy" id="22663"/>
    <lineage>
        <taxon>Eukaryota</taxon>
        <taxon>Viridiplantae</taxon>
        <taxon>Streptophyta</taxon>
        <taxon>Embryophyta</taxon>
        <taxon>Tracheophyta</taxon>
        <taxon>Spermatophyta</taxon>
        <taxon>Magnoliopsida</taxon>
        <taxon>eudicotyledons</taxon>
        <taxon>Gunneridae</taxon>
        <taxon>Pentapetalae</taxon>
        <taxon>rosids</taxon>
        <taxon>malvids</taxon>
        <taxon>Myrtales</taxon>
        <taxon>Lythraceae</taxon>
        <taxon>Punica</taxon>
    </lineage>
</organism>
<dbReference type="EMBL" id="PGOL01006127">
    <property type="protein sequence ID" value="PKI34131.1"/>
    <property type="molecule type" value="Genomic_DNA"/>
</dbReference>
<evidence type="ECO:0000313" key="1">
    <source>
        <dbReference type="EMBL" id="OWM81672.1"/>
    </source>
</evidence>
<proteinExistence type="predicted"/>
<dbReference type="PRINTS" id="PR02051">
    <property type="entry name" value="PROTEINF175"/>
</dbReference>
<dbReference type="STRING" id="22663.A0A218XBE4"/>
<dbReference type="Proteomes" id="UP000197138">
    <property type="component" value="Unassembled WGS sequence"/>
</dbReference>
<dbReference type="InterPro" id="IPR023241">
    <property type="entry name" value="FAM175_plant"/>
</dbReference>
<dbReference type="PRINTS" id="PR02054">
    <property type="entry name" value="FAM175PLANT"/>
</dbReference>
<dbReference type="CDD" id="cd23656">
    <property type="entry name" value="Abraxas_plant"/>
    <property type="match status" value="1"/>
</dbReference>
<evidence type="ECO:0000313" key="3">
    <source>
        <dbReference type="Proteomes" id="UP000197138"/>
    </source>
</evidence>
<reference evidence="3" key="1">
    <citation type="journal article" date="2017" name="Plant J.">
        <title>The pomegranate (Punica granatum L.) genome and the genomics of punicalagin biosynthesis.</title>
        <authorList>
            <person name="Qin G."/>
            <person name="Xu C."/>
            <person name="Ming R."/>
            <person name="Tang H."/>
            <person name="Guyot R."/>
            <person name="Kramer E.M."/>
            <person name="Hu Y."/>
            <person name="Yi X."/>
            <person name="Qi Y."/>
            <person name="Xu X."/>
            <person name="Gao Z."/>
            <person name="Pan H."/>
            <person name="Jian J."/>
            <person name="Tian Y."/>
            <person name="Yue Z."/>
            <person name="Xu Y."/>
        </authorList>
    </citation>
    <scope>NUCLEOTIDE SEQUENCE [LARGE SCALE GENOMIC DNA]</scope>
    <source>
        <strain evidence="3">cv. Dabenzi</strain>
    </source>
</reference>
<dbReference type="GO" id="GO:0005634">
    <property type="term" value="C:nucleus"/>
    <property type="evidence" value="ECO:0007669"/>
    <property type="project" value="TreeGrafter"/>
</dbReference>
<dbReference type="OrthoDB" id="6358435at2759"/>
<dbReference type="PANTHER" id="PTHR31728">
    <property type="entry name" value="ABRAXAS FAMILY MEMBER"/>
    <property type="match status" value="1"/>
</dbReference>
<dbReference type="PANTHER" id="PTHR31728:SF5">
    <property type="entry name" value="OS07G0540200 PROTEIN"/>
    <property type="match status" value="1"/>
</dbReference>
<evidence type="ECO:0000313" key="2">
    <source>
        <dbReference type="EMBL" id="PKI34131.1"/>
    </source>
</evidence>
<keyword evidence="4" id="KW-1185">Reference proteome</keyword>
<dbReference type="InterPro" id="IPR023238">
    <property type="entry name" value="FAM175"/>
</dbReference>
<accession>A0A218XBE4</accession>
<sequence>MDDLPLQKIAISGPTLASLIQRVSSSLADADGLLFGHFSLVTPSTLSDDSSADPAASTLVATITSFICSGAPHSSFDTLARVSSGHHIPRGTHLIGWFSGRRKSRLQPSMRDFAVSASLSADPKLSFPVVSSTSSRFSPRVFLLFSTPPATPETATIHTHEYRAYHFSPATETFEPKSVSVVNIGPGFRGHYGNFSPNSPFPLLACELRGSSMMQEDIEEERLSVMMQATKDKKELDLMVEGFEIGSLRRLMGPEATAYTAGLEEMYEKMLTKISSLARLVEKSSARVLELENHNSKIRADIAGIKRAADA</sequence>
<dbReference type="GO" id="GO:0031593">
    <property type="term" value="F:polyubiquitin modification-dependent protein binding"/>
    <property type="evidence" value="ECO:0007669"/>
    <property type="project" value="TreeGrafter"/>
</dbReference>
<dbReference type="GeneID" id="116200126"/>
<dbReference type="EMBL" id="MTKT01002214">
    <property type="protein sequence ID" value="OWM81672.1"/>
    <property type="molecule type" value="Genomic_DNA"/>
</dbReference>
<reference evidence="1" key="2">
    <citation type="submission" date="2017-06" db="EMBL/GenBank/DDBJ databases">
        <title>The pomegranate genome and the genomics of punicalagin biosynthesis.</title>
        <authorList>
            <person name="Xu C."/>
        </authorList>
    </citation>
    <scope>NUCLEOTIDE SEQUENCE [LARGE SCALE GENOMIC DNA]</scope>
    <source>
        <tissue evidence="1">Fresh leaf</tissue>
    </source>
</reference>
<evidence type="ECO:0008006" key="5">
    <source>
        <dbReference type="Google" id="ProtNLM"/>
    </source>
</evidence>